<comment type="caution">
    <text evidence="4">The sequence shown here is derived from an EMBL/GenBank/DDBJ whole genome shotgun (WGS) entry which is preliminary data.</text>
</comment>
<dbReference type="Pfam" id="PF08487">
    <property type="entry name" value="VIT"/>
    <property type="match status" value="1"/>
</dbReference>
<dbReference type="SMART" id="SM00609">
    <property type="entry name" value="VIT"/>
    <property type="match status" value="1"/>
</dbReference>
<dbReference type="PROSITE" id="PS51468">
    <property type="entry name" value="VIT"/>
    <property type="match status" value="1"/>
</dbReference>
<feature type="region of interest" description="Disordered" evidence="1">
    <location>
        <begin position="157"/>
        <end position="181"/>
    </location>
</feature>
<evidence type="ECO:0000259" key="3">
    <source>
        <dbReference type="PROSITE" id="PS51468"/>
    </source>
</evidence>
<dbReference type="SMART" id="SM00327">
    <property type="entry name" value="VWA"/>
    <property type="match status" value="1"/>
</dbReference>
<organism evidence="4 5">
    <name type="scientific">Corallococcus exercitus</name>
    <dbReference type="NCBI Taxonomy" id="2316736"/>
    <lineage>
        <taxon>Bacteria</taxon>
        <taxon>Pseudomonadati</taxon>
        <taxon>Myxococcota</taxon>
        <taxon>Myxococcia</taxon>
        <taxon>Myxococcales</taxon>
        <taxon>Cystobacterineae</taxon>
        <taxon>Myxococcaceae</taxon>
        <taxon>Corallococcus</taxon>
    </lineage>
</organism>
<proteinExistence type="predicted"/>
<gene>
    <name evidence="4" type="ORF">HNS30_38420</name>
</gene>
<sequence>MNEQAKCGLFTREGAQVPLQGVEVTGELLGGHARVRVAQRYRNDEKKPVEALYTFPLPSDATLSAFSMTCAGRRVAGVVKEREAAFRAYDDAITEGHGAALLDQERANVFTAQVGNLLPGEETLVEVEFLQTLTSEEGSVRWMLPTLVAPRYIPGPVHGDRTGHGSAAPTTRVPDADRISPPQGPGADYGLRMDLLIDVGRDVVVESPSHRLTVTKEGTRTRVNLQRDSLRRNLAGDEVELNRDVVLTMRNANPDVMLTPVVAHRKAEGPGTFALTVVPDLLNLAAAPPRQEVVFVVDTSGSMDGDSLPQAQAALRLCLRHLREGDRFNVIAFENSFRSFSAQPVPFTQRTLEQADAWVAGLRAHGGTELLEPMVAAMKAAPDGVVVLLTDGQVGNENEILNAVLASRGSGRVFSFGIGTNVSDALLRDLARRTDGAVEFIHPGERIDEKVVAQFSRALAPRVTDLEVRFDGVEASELAPATLPPLVDGTPWTLFGRYAQAGTGSVTLKGRSGREPFSLTVRLDLPSLSDRPVVEKLWAAERIRGWMDAGLVGRRAEAMKERIVRLAVEHQLATQYTSFVVVEERQGDRRASGTPETRVVPVNAPAGWSMFNPAPGDMGDDEVEGGLAPAKAPAMKRMASKPVPAPGAMPGAVGRSRGGAVPPPPPAPAMAAPARALASEPTTGSSFQAGSADGAGAMGPGAAPKERREQESAKKAKGGLFDRLMSASSKLLTAPELEGRPSAQAAPSAPPMEKHARADKAEVFYEQEEVSLPSVAEASIPTEDVGSLLGQQLANGLWAGAGEGPEPVRQARATARVLLVLLREGITSSHPLHGAQVKKAVDALLALAAQLTQAPDVAELALGVAWLVAAGPRTRGRIEQAAKPLPGLDGRMGDTAALRQHVETLATR</sequence>
<dbReference type="AlphaFoldDB" id="A0A7Y4NHQ4"/>
<evidence type="ECO:0000259" key="2">
    <source>
        <dbReference type="PROSITE" id="PS50234"/>
    </source>
</evidence>
<dbReference type="Gene3D" id="3.40.50.410">
    <property type="entry name" value="von Willebrand factor, type A domain"/>
    <property type="match status" value="1"/>
</dbReference>
<feature type="domain" description="VIT" evidence="3">
    <location>
        <begin position="3"/>
        <end position="131"/>
    </location>
</feature>
<dbReference type="RefSeq" id="WP_171421950.1">
    <property type="nucleotide sequence ID" value="NZ_JABFJW010000572.1"/>
</dbReference>
<feature type="domain" description="VWFA" evidence="2">
    <location>
        <begin position="292"/>
        <end position="459"/>
    </location>
</feature>
<dbReference type="InterPro" id="IPR036465">
    <property type="entry name" value="vWFA_dom_sf"/>
</dbReference>
<dbReference type="Pfam" id="PF13768">
    <property type="entry name" value="VWA_3"/>
    <property type="match status" value="1"/>
</dbReference>
<accession>A0A7Y4NHQ4</accession>
<feature type="region of interest" description="Disordered" evidence="1">
    <location>
        <begin position="734"/>
        <end position="757"/>
    </location>
</feature>
<feature type="compositionally biased region" description="Low complexity" evidence="1">
    <location>
        <begin position="636"/>
        <end position="654"/>
    </location>
</feature>
<evidence type="ECO:0000313" key="4">
    <source>
        <dbReference type="EMBL" id="NOK14903.1"/>
    </source>
</evidence>
<evidence type="ECO:0000313" key="5">
    <source>
        <dbReference type="Proteomes" id="UP000528460"/>
    </source>
</evidence>
<dbReference type="PANTHER" id="PTHR45737">
    <property type="entry name" value="VON WILLEBRAND FACTOR A DOMAIN-CONTAINING PROTEIN 5A"/>
    <property type="match status" value="1"/>
</dbReference>
<protein>
    <submittedName>
        <fullName evidence="4">VWA domain-containing protein</fullName>
    </submittedName>
</protein>
<dbReference type="EMBL" id="JABFJW010000572">
    <property type="protein sequence ID" value="NOK14903.1"/>
    <property type="molecule type" value="Genomic_DNA"/>
</dbReference>
<dbReference type="InterPro" id="IPR002035">
    <property type="entry name" value="VWF_A"/>
</dbReference>
<name>A0A7Y4NHQ4_9BACT</name>
<reference evidence="4 5" key="1">
    <citation type="submission" date="2020-05" db="EMBL/GenBank/DDBJ databases">
        <authorList>
            <person name="Whitworth D."/>
        </authorList>
    </citation>
    <scope>NUCLEOTIDE SEQUENCE [LARGE SCALE GENOMIC DNA]</scope>
    <source>
        <strain evidence="4 5">CA046A</strain>
    </source>
</reference>
<dbReference type="PANTHER" id="PTHR45737:SF6">
    <property type="entry name" value="VON WILLEBRAND FACTOR A DOMAIN-CONTAINING PROTEIN 5A"/>
    <property type="match status" value="1"/>
</dbReference>
<dbReference type="InterPro" id="IPR013694">
    <property type="entry name" value="VIT"/>
</dbReference>
<feature type="compositionally biased region" description="Basic and acidic residues" evidence="1">
    <location>
        <begin position="704"/>
        <end position="714"/>
    </location>
</feature>
<dbReference type="SUPFAM" id="SSF53300">
    <property type="entry name" value="vWA-like"/>
    <property type="match status" value="1"/>
</dbReference>
<feature type="region of interest" description="Disordered" evidence="1">
    <location>
        <begin position="636"/>
        <end position="720"/>
    </location>
</feature>
<dbReference type="Proteomes" id="UP000528460">
    <property type="component" value="Unassembled WGS sequence"/>
</dbReference>
<dbReference type="PROSITE" id="PS50234">
    <property type="entry name" value="VWFA"/>
    <property type="match status" value="1"/>
</dbReference>
<feature type="compositionally biased region" description="Low complexity" evidence="1">
    <location>
        <begin position="689"/>
        <end position="703"/>
    </location>
</feature>
<evidence type="ECO:0000256" key="1">
    <source>
        <dbReference type="SAM" id="MobiDB-lite"/>
    </source>
</evidence>
<feature type="compositionally biased region" description="Low complexity" evidence="1">
    <location>
        <begin position="669"/>
        <end position="681"/>
    </location>
</feature>